<dbReference type="GO" id="GO:1901982">
    <property type="term" value="F:maltose binding"/>
    <property type="evidence" value="ECO:0007669"/>
    <property type="project" value="TreeGrafter"/>
</dbReference>
<dbReference type="EMBL" id="DTIN01000043">
    <property type="protein sequence ID" value="HFX14317.1"/>
    <property type="molecule type" value="Genomic_DNA"/>
</dbReference>
<name>A0A7C3RNG0_DICTH</name>
<evidence type="ECO:0000256" key="1">
    <source>
        <dbReference type="ARBA" id="ARBA00008520"/>
    </source>
</evidence>
<keyword evidence="2" id="KW-0813">Transport</keyword>
<dbReference type="SUPFAM" id="SSF53850">
    <property type="entry name" value="Periplasmic binding protein-like II"/>
    <property type="match status" value="1"/>
</dbReference>
<dbReference type="Gene3D" id="3.40.190.10">
    <property type="entry name" value="Periplasmic binding protein-like II"/>
    <property type="match status" value="2"/>
</dbReference>
<evidence type="ECO:0000256" key="3">
    <source>
        <dbReference type="ARBA" id="ARBA00022729"/>
    </source>
</evidence>
<dbReference type="GO" id="GO:0015768">
    <property type="term" value="P:maltose transport"/>
    <property type="evidence" value="ECO:0007669"/>
    <property type="project" value="TreeGrafter"/>
</dbReference>
<dbReference type="PANTHER" id="PTHR30061:SF50">
    <property type="entry name" value="MALTOSE_MALTODEXTRIN-BINDING PERIPLASMIC PROTEIN"/>
    <property type="match status" value="1"/>
</dbReference>
<protein>
    <submittedName>
        <fullName evidence="4">Extracellular solute-binding protein</fullName>
    </submittedName>
</protein>
<dbReference type="InterPro" id="IPR006059">
    <property type="entry name" value="SBP"/>
</dbReference>
<evidence type="ECO:0000313" key="4">
    <source>
        <dbReference type="EMBL" id="HFX14317.1"/>
    </source>
</evidence>
<sequence length="401" mass="45933">MRRNLLIIMILLIILSSFSLSQVKTIKIWAMGEEAKNLNIMAEKFTKETGIKVDVQPLPWTAAFSKILTGVAGRQVPDLAMMGTTWMAPFSAMGAFEDLGSYIAKSKVVKPENFFAGSWETVVYNNKVYGVPWYVDVRVLYYRTDMLKEVGYNKAPDTWDELYDAIKKLSQKYGVGKTGIGLSPTEAANFMPFVWQNGGDIIDKNKNILVKNPEFIEALEFYSRFFKENLVAKGGANVFVDFESGLLPMFFSGPWMVSMIKEQVPKITGKWTVSIMPKKKTRTSFVGGSNWVIFKDSKNKKEAWSFIEFMTRSENQLEWYKILRSLPALREVWNRPELSNDPITRVFREQLDDAKSTPIVPEWDKIETALGRRVEEVCLGNRDVKEGVELLYKDLQKILRK</sequence>
<dbReference type="CDD" id="cd14747">
    <property type="entry name" value="PBP2_MalE"/>
    <property type="match status" value="1"/>
</dbReference>
<dbReference type="AlphaFoldDB" id="A0A7C3RNG0"/>
<keyword evidence="3" id="KW-0732">Signal</keyword>
<comment type="similarity">
    <text evidence="1">Belongs to the bacterial solute-binding protein 1 family.</text>
</comment>
<comment type="caution">
    <text evidence="4">The sequence shown here is derived from an EMBL/GenBank/DDBJ whole genome shotgun (WGS) entry which is preliminary data.</text>
</comment>
<reference evidence="4" key="1">
    <citation type="journal article" date="2020" name="mSystems">
        <title>Genome- and Community-Level Interaction Insights into Carbon Utilization and Element Cycling Functions of Hydrothermarchaeota in Hydrothermal Sediment.</title>
        <authorList>
            <person name="Zhou Z."/>
            <person name="Liu Y."/>
            <person name="Xu W."/>
            <person name="Pan J."/>
            <person name="Luo Z.H."/>
            <person name="Li M."/>
        </authorList>
    </citation>
    <scope>NUCLEOTIDE SEQUENCE [LARGE SCALE GENOMIC DNA]</scope>
    <source>
        <strain evidence="4">SpSt-81</strain>
    </source>
</reference>
<dbReference type="PANTHER" id="PTHR30061">
    <property type="entry name" value="MALTOSE-BINDING PERIPLASMIC PROTEIN"/>
    <property type="match status" value="1"/>
</dbReference>
<organism evidence="4">
    <name type="scientific">Dictyoglomus thermophilum</name>
    <dbReference type="NCBI Taxonomy" id="14"/>
    <lineage>
        <taxon>Bacteria</taxon>
        <taxon>Pseudomonadati</taxon>
        <taxon>Dictyoglomota</taxon>
        <taxon>Dictyoglomia</taxon>
        <taxon>Dictyoglomales</taxon>
        <taxon>Dictyoglomaceae</taxon>
        <taxon>Dictyoglomus</taxon>
    </lineage>
</organism>
<gene>
    <name evidence="4" type="ORF">ENW00_09305</name>
</gene>
<dbReference type="GO" id="GO:0055052">
    <property type="term" value="C:ATP-binding cassette (ABC) transporter complex, substrate-binding subunit-containing"/>
    <property type="evidence" value="ECO:0007669"/>
    <property type="project" value="TreeGrafter"/>
</dbReference>
<dbReference type="GO" id="GO:0042956">
    <property type="term" value="P:maltodextrin transmembrane transport"/>
    <property type="evidence" value="ECO:0007669"/>
    <property type="project" value="TreeGrafter"/>
</dbReference>
<dbReference type="Pfam" id="PF01547">
    <property type="entry name" value="SBP_bac_1"/>
    <property type="match status" value="1"/>
</dbReference>
<accession>A0A7C3RNG0</accession>
<proteinExistence type="inferred from homology"/>
<evidence type="ECO:0000256" key="2">
    <source>
        <dbReference type="ARBA" id="ARBA00022448"/>
    </source>
</evidence>